<evidence type="ECO:0000256" key="1">
    <source>
        <dbReference type="SAM" id="Phobius"/>
    </source>
</evidence>
<name>A0A0L8IBZ4_OCTBM</name>
<reference evidence="2" key="1">
    <citation type="submission" date="2015-07" db="EMBL/GenBank/DDBJ databases">
        <title>MeaNS - Measles Nucleotide Surveillance Program.</title>
        <authorList>
            <person name="Tran T."/>
            <person name="Druce J."/>
        </authorList>
    </citation>
    <scope>NUCLEOTIDE SEQUENCE</scope>
    <source>
        <strain evidence="2">UCB-OBI-ISO-001</strain>
        <tissue evidence="2">Gonad</tissue>
    </source>
</reference>
<feature type="transmembrane region" description="Helical" evidence="1">
    <location>
        <begin position="86"/>
        <end position="103"/>
    </location>
</feature>
<keyword evidence="1" id="KW-0472">Membrane</keyword>
<organism evidence="2">
    <name type="scientific">Octopus bimaculoides</name>
    <name type="common">California two-spotted octopus</name>
    <dbReference type="NCBI Taxonomy" id="37653"/>
    <lineage>
        <taxon>Eukaryota</taxon>
        <taxon>Metazoa</taxon>
        <taxon>Spiralia</taxon>
        <taxon>Lophotrochozoa</taxon>
        <taxon>Mollusca</taxon>
        <taxon>Cephalopoda</taxon>
        <taxon>Coleoidea</taxon>
        <taxon>Octopodiformes</taxon>
        <taxon>Octopoda</taxon>
        <taxon>Incirrata</taxon>
        <taxon>Octopodidae</taxon>
        <taxon>Octopus</taxon>
    </lineage>
</organism>
<accession>A0A0L8IBZ4</accession>
<dbReference type="AlphaFoldDB" id="A0A0L8IBZ4"/>
<proteinExistence type="predicted"/>
<evidence type="ECO:0000313" key="2">
    <source>
        <dbReference type="EMBL" id="KOF99028.1"/>
    </source>
</evidence>
<dbReference type="EMBL" id="KQ416032">
    <property type="protein sequence ID" value="KOF99028.1"/>
    <property type="molecule type" value="Genomic_DNA"/>
</dbReference>
<protein>
    <submittedName>
        <fullName evidence="2">Uncharacterized protein</fullName>
    </submittedName>
</protein>
<gene>
    <name evidence="2" type="ORF">OCBIM_22020699mg</name>
</gene>
<keyword evidence="1" id="KW-0812">Transmembrane</keyword>
<sequence length="105" mass="12832">MYKLHYEMQMDNKFKFRSYVKLIHFINATIIDCETFPALSISDKELSTVLFILKLVLKYNTCLLKDFSLLGTFPALHKNKEAKKQAHLMLYINYFYCYYYYYYHY</sequence>
<keyword evidence="1" id="KW-1133">Transmembrane helix</keyword>